<gene>
    <name evidence="5" type="ORF">RIdsm_01846</name>
    <name evidence="4" type="ORF">XM52_04890</name>
</gene>
<dbReference type="AlphaFoldDB" id="A0A0T5PCL9"/>
<dbReference type="PATRIC" id="fig|540747.5.peg.2553"/>
<keyword evidence="1" id="KW-0521">NADP</keyword>
<dbReference type="GO" id="GO:0016491">
    <property type="term" value="F:oxidoreductase activity"/>
    <property type="evidence" value="ECO:0007669"/>
    <property type="project" value="InterPro"/>
</dbReference>
<dbReference type="RefSeq" id="WP_057813846.1">
    <property type="nucleotide sequence ID" value="NZ_CP031598.1"/>
</dbReference>
<dbReference type="Proteomes" id="UP000325785">
    <property type="component" value="Chromosome"/>
</dbReference>
<evidence type="ECO:0000313" key="7">
    <source>
        <dbReference type="Proteomes" id="UP000325785"/>
    </source>
</evidence>
<sequence length="322" mass="34669">MNILIIGGGGVVGQKLGRALAERGELRGEAISTITLADINDPAPIDGGAVKVETMTCNIADASSVEACVTADTVVIYLLAAIVSAHAEEDFDAGLSINLMGTLNVLQRARELGTKPVVVFTSSIAVYGGEVPDPIVDHSFLNPQTSYGAQKAMGELLLNDFSRKGFIDGRGFRLPTISVRPGKPNRAASSFMSSILREPLNGQEAVCPVEADFPHYYLSPRKCVENLIKGAEIAERDLGQNRCMMMPGRMWTIGQMIDAMTAVAGPEPATLIKWEPQPDIQAIVTGWRFDLRPEKAVTLGLSADESFEDNVRYYLEDDKPAG</sequence>
<dbReference type="Gene3D" id="3.40.50.720">
    <property type="entry name" value="NAD(P)-binding Rossmann-like Domain"/>
    <property type="match status" value="1"/>
</dbReference>
<evidence type="ECO:0000313" key="5">
    <source>
        <dbReference type="EMBL" id="QEW26052.1"/>
    </source>
</evidence>
<reference evidence="4 6" key="1">
    <citation type="submission" date="2015-04" db="EMBL/GenBank/DDBJ databases">
        <title>The draft genome sequence of Roseovarius indicus B108T.</title>
        <authorList>
            <person name="Li G."/>
            <person name="Lai Q."/>
            <person name="Shao Z."/>
            <person name="Yan P."/>
        </authorList>
    </citation>
    <scope>NUCLEOTIDE SEQUENCE [LARGE SCALE GENOMIC DNA]</scope>
    <source>
        <strain evidence="4 6">B108</strain>
    </source>
</reference>
<dbReference type="Gene3D" id="3.90.25.10">
    <property type="entry name" value="UDP-galactose 4-epimerase, domain 1"/>
    <property type="match status" value="1"/>
</dbReference>
<evidence type="ECO:0000256" key="1">
    <source>
        <dbReference type="ARBA" id="ARBA00022857"/>
    </source>
</evidence>
<reference evidence="5 7" key="2">
    <citation type="submission" date="2018-08" db="EMBL/GenBank/DDBJ databases">
        <title>Genetic Globetrotter - A new plasmid hitch-hiking vast phylogenetic and geographic distances.</title>
        <authorList>
            <person name="Vollmers J."/>
            <person name="Petersen J."/>
        </authorList>
    </citation>
    <scope>NUCLEOTIDE SEQUENCE [LARGE SCALE GENOMIC DNA]</scope>
    <source>
        <strain evidence="5 7">DSM 26383</strain>
    </source>
</reference>
<dbReference type="PANTHER" id="PTHR43103">
    <property type="entry name" value="NUCLEOSIDE-DIPHOSPHATE-SUGAR EPIMERASE"/>
    <property type="match status" value="1"/>
</dbReference>
<dbReference type="EC" id="5.1.3.2" evidence="5"/>
<dbReference type="OrthoDB" id="9801056at2"/>
<protein>
    <submittedName>
        <fullName evidence="4">NAD-dependent dehydratase</fullName>
    </submittedName>
    <submittedName>
        <fullName evidence="5">UDP-glucose 4-epimerase</fullName>
        <ecNumber evidence="5">5.1.3.2</ecNumber>
    </submittedName>
</protein>
<feature type="domain" description="NAD-dependent epimerase/dehydratase" evidence="3">
    <location>
        <begin position="3"/>
        <end position="203"/>
    </location>
</feature>
<dbReference type="Pfam" id="PF01370">
    <property type="entry name" value="Epimerase"/>
    <property type="match status" value="1"/>
</dbReference>
<dbReference type="PANTHER" id="PTHR43103:SF3">
    <property type="entry name" value="ADP-L-GLYCERO-D-MANNO-HEPTOSE-6-EPIMERASE"/>
    <property type="match status" value="1"/>
</dbReference>
<keyword evidence="2" id="KW-0119">Carbohydrate metabolism</keyword>
<dbReference type="Proteomes" id="UP000051401">
    <property type="component" value="Unassembled WGS sequence"/>
</dbReference>
<dbReference type="GO" id="GO:0003978">
    <property type="term" value="F:UDP-glucose 4-epimerase activity"/>
    <property type="evidence" value="ECO:0007669"/>
    <property type="project" value="UniProtKB-EC"/>
</dbReference>
<dbReference type="KEGG" id="rid:RIdsm_01846"/>
<dbReference type="EMBL" id="LAXI01000002">
    <property type="protein sequence ID" value="KRS19010.1"/>
    <property type="molecule type" value="Genomic_DNA"/>
</dbReference>
<keyword evidence="5" id="KW-0413">Isomerase</keyword>
<dbReference type="InterPro" id="IPR001509">
    <property type="entry name" value="Epimerase_deHydtase"/>
</dbReference>
<evidence type="ECO:0000256" key="2">
    <source>
        <dbReference type="ARBA" id="ARBA00023277"/>
    </source>
</evidence>
<keyword evidence="6" id="KW-1185">Reference proteome</keyword>
<dbReference type="SUPFAM" id="SSF51735">
    <property type="entry name" value="NAD(P)-binding Rossmann-fold domains"/>
    <property type="match status" value="1"/>
</dbReference>
<dbReference type="InterPro" id="IPR036291">
    <property type="entry name" value="NAD(P)-bd_dom_sf"/>
</dbReference>
<proteinExistence type="predicted"/>
<organism evidence="4 6">
    <name type="scientific">Roseovarius indicus</name>
    <dbReference type="NCBI Taxonomy" id="540747"/>
    <lineage>
        <taxon>Bacteria</taxon>
        <taxon>Pseudomonadati</taxon>
        <taxon>Pseudomonadota</taxon>
        <taxon>Alphaproteobacteria</taxon>
        <taxon>Rhodobacterales</taxon>
        <taxon>Roseobacteraceae</taxon>
        <taxon>Roseovarius</taxon>
    </lineage>
</organism>
<evidence type="ECO:0000313" key="6">
    <source>
        <dbReference type="Proteomes" id="UP000051401"/>
    </source>
</evidence>
<evidence type="ECO:0000313" key="4">
    <source>
        <dbReference type="EMBL" id="KRS19010.1"/>
    </source>
</evidence>
<accession>A0A0T5PCL9</accession>
<evidence type="ECO:0000259" key="3">
    <source>
        <dbReference type="Pfam" id="PF01370"/>
    </source>
</evidence>
<dbReference type="STRING" id="540747.SAMN04488031_103259"/>
<dbReference type="NCBIfam" id="NF043036">
    <property type="entry name" value="ErythonDh"/>
    <property type="match status" value="1"/>
</dbReference>
<dbReference type="EMBL" id="CP031598">
    <property type="protein sequence ID" value="QEW26052.1"/>
    <property type="molecule type" value="Genomic_DNA"/>
</dbReference>
<name>A0A0T5PCL9_9RHOB</name>
<dbReference type="InterPro" id="IPR050005">
    <property type="entry name" value="DenD"/>
</dbReference>